<sequence>MALASAHLRIARPTNNIEALLPFYCDGLSFEVIGHFADHEGFDGVMLSLKSAGYHLEFTRAAGHDAGRAPTQDNLLVFYLPDSSAFNGAVTQMERSGFPPVPSFSPYWDRCGKTFEDADGYRVVLANMSSPI</sequence>
<evidence type="ECO:0000313" key="4">
    <source>
        <dbReference type="Proteomes" id="UP001321760"/>
    </source>
</evidence>
<feature type="domain" description="YycE-like C-terminal" evidence="2">
    <location>
        <begin position="73"/>
        <end position="127"/>
    </location>
</feature>
<dbReference type="InterPro" id="IPR058998">
    <property type="entry name" value="YycE-like_N"/>
</dbReference>
<dbReference type="Gene3D" id="3.10.180.10">
    <property type="entry name" value="2,3-Dihydroxybiphenyl 1,2-Dioxygenase, domain 1"/>
    <property type="match status" value="1"/>
</dbReference>
<feature type="domain" description="YycE-like N-terminal" evidence="1">
    <location>
        <begin position="8"/>
        <end position="59"/>
    </location>
</feature>
<accession>A0AAV9GXL9</accession>
<keyword evidence="4" id="KW-1185">Reference proteome</keyword>
<evidence type="ECO:0000259" key="2">
    <source>
        <dbReference type="Pfam" id="PF22659"/>
    </source>
</evidence>
<dbReference type="AlphaFoldDB" id="A0AAV9GXL9"/>
<dbReference type="InterPro" id="IPR058997">
    <property type="entry name" value="YycE-like_C"/>
</dbReference>
<dbReference type="Pfam" id="PF22659">
    <property type="entry name" value="YycE-like_C"/>
    <property type="match status" value="1"/>
</dbReference>
<evidence type="ECO:0000259" key="1">
    <source>
        <dbReference type="Pfam" id="PF22658"/>
    </source>
</evidence>
<name>A0AAV9GXL9_9PEZI</name>
<dbReference type="Proteomes" id="UP001321760">
    <property type="component" value="Unassembled WGS sequence"/>
</dbReference>
<dbReference type="InterPro" id="IPR029068">
    <property type="entry name" value="Glyas_Bleomycin-R_OHBP_Dase"/>
</dbReference>
<comment type="caution">
    <text evidence="3">The sequence shown here is derived from an EMBL/GenBank/DDBJ whole genome shotgun (WGS) entry which is preliminary data.</text>
</comment>
<dbReference type="CDD" id="cd06587">
    <property type="entry name" value="VOC"/>
    <property type="match status" value="1"/>
</dbReference>
<reference evidence="3" key="2">
    <citation type="submission" date="2023-05" db="EMBL/GenBank/DDBJ databases">
        <authorList>
            <consortium name="Lawrence Berkeley National Laboratory"/>
            <person name="Steindorff A."/>
            <person name="Hensen N."/>
            <person name="Bonometti L."/>
            <person name="Westerberg I."/>
            <person name="Brannstrom I.O."/>
            <person name="Guillou S."/>
            <person name="Cros-Aarteil S."/>
            <person name="Calhoun S."/>
            <person name="Haridas S."/>
            <person name="Kuo A."/>
            <person name="Mondo S."/>
            <person name="Pangilinan J."/>
            <person name="Riley R."/>
            <person name="Labutti K."/>
            <person name="Andreopoulos B."/>
            <person name="Lipzen A."/>
            <person name="Chen C."/>
            <person name="Yanf M."/>
            <person name="Daum C."/>
            <person name="Ng V."/>
            <person name="Clum A."/>
            <person name="Ohm R."/>
            <person name="Martin F."/>
            <person name="Silar P."/>
            <person name="Natvig D."/>
            <person name="Lalanne C."/>
            <person name="Gautier V."/>
            <person name="Ament-Velasquez S.L."/>
            <person name="Kruys A."/>
            <person name="Hutchinson M.I."/>
            <person name="Powell A.J."/>
            <person name="Barry K."/>
            <person name="Miller A.N."/>
            <person name="Grigoriev I.V."/>
            <person name="Debuchy R."/>
            <person name="Gladieux P."/>
            <person name="Thoren M.H."/>
            <person name="Johannesson H."/>
        </authorList>
    </citation>
    <scope>NUCLEOTIDE SEQUENCE</scope>
    <source>
        <strain evidence="3">PSN243</strain>
    </source>
</reference>
<reference evidence="3" key="1">
    <citation type="journal article" date="2023" name="Mol. Phylogenet. Evol.">
        <title>Genome-scale phylogeny and comparative genomics of the fungal order Sordariales.</title>
        <authorList>
            <person name="Hensen N."/>
            <person name="Bonometti L."/>
            <person name="Westerberg I."/>
            <person name="Brannstrom I.O."/>
            <person name="Guillou S."/>
            <person name="Cros-Aarteil S."/>
            <person name="Calhoun S."/>
            <person name="Haridas S."/>
            <person name="Kuo A."/>
            <person name="Mondo S."/>
            <person name="Pangilinan J."/>
            <person name="Riley R."/>
            <person name="LaButti K."/>
            <person name="Andreopoulos B."/>
            <person name="Lipzen A."/>
            <person name="Chen C."/>
            <person name="Yan M."/>
            <person name="Daum C."/>
            <person name="Ng V."/>
            <person name="Clum A."/>
            <person name="Steindorff A."/>
            <person name="Ohm R.A."/>
            <person name="Martin F."/>
            <person name="Silar P."/>
            <person name="Natvig D.O."/>
            <person name="Lalanne C."/>
            <person name="Gautier V."/>
            <person name="Ament-Velasquez S.L."/>
            <person name="Kruys A."/>
            <person name="Hutchinson M.I."/>
            <person name="Powell A.J."/>
            <person name="Barry K."/>
            <person name="Miller A.N."/>
            <person name="Grigoriev I.V."/>
            <person name="Debuchy R."/>
            <person name="Gladieux P."/>
            <person name="Hiltunen Thoren M."/>
            <person name="Johannesson H."/>
        </authorList>
    </citation>
    <scope>NUCLEOTIDE SEQUENCE</scope>
    <source>
        <strain evidence="3">PSN243</strain>
    </source>
</reference>
<organism evidence="3 4">
    <name type="scientific">Podospora aff. communis PSN243</name>
    <dbReference type="NCBI Taxonomy" id="3040156"/>
    <lineage>
        <taxon>Eukaryota</taxon>
        <taxon>Fungi</taxon>
        <taxon>Dikarya</taxon>
        <taxon>Ascomycota</taxon>
        <taxon>Pezizomycotina</taxon>
        <taxon>Sordariomycetes</taxon>
        <taxon>Sordariomycetidae</taxon>
        <taxon>Sordariales</taxon>
        <taxon>Podosporaceae</taxon>
        <taxon>Podospora</taxon>
    </lineage>
</organism>
<dbReference type="Pfam" id="PF22658">
    <property type="entry name" value="YycE-like_N"/>
    <property type="match status" value="1"/>
</dbReference>
<evidence type="ECO:0000313" key="3">
    <source>
        <dbReference type="EMBL" id="KAK4453078.1"/>
    </source>
</evidence>
<protein>
    <submittedName>
        <fullName evidence="3">Prolyl endopeptidase</fullName>
    </submittedName>
</protein>
<dbReference type="EMBL" id="MU865921">
    <property type="protein sequence ID" value="KAK4453078.1"/>
    <property type="molecule type" value="Genomic_DNA"/>
</dbReference>
<proteinExistence type="predicted"/>
<dbReference type="SUPFAM" id="SSF54593">
    <property type="entry name" value="Glyoxalase/Bleomycin resistance protein/Dihydroxybiphenyl dioxygenase"/>
    <property type="match status" value="1"/>
</dbReference>
<gene>
    <name evidence="3" type="ORF">QBC34DRAFT_216277</name>
</gene>